<evidence type="ECO:0000256" key="1">
    <source>
        <dbReference type="ARBA" id="ARBA00022452"/>
    </source>
</evidence>
<dbReference type="InterPro" id="IPR013686">
    <property type="entry name" value="Polypept-transport_assoc_ShlB"/>
</dbReference>
<comment type="caution">
    <text evidence="6">The sequence shown here is derived from an EMBL/GenBank/DDBJ whole genome shotgun (WGS) entry which is preliminary data.</text>
</comment>
<feature type="domain" description="Haemolysin activator HlyB C-terminal" evidence="4">
    <location>
        <begin position="243"/>
        <end position="553"/>
    </location>
</feature>
<proteinExistence type="predicted"/>
<evidence type="ECO:0008006" key="8">
    <source>
        <dbReference type="Google" id="ProtNLM"/>
    </source>
</evidence>
<keyword evidence="7" id="KW-1185">Reference proteome</keyword>
<gene>
    <name evidence="6" type="ORF">GCM10011534_32840</name>
</gene>
<protein>
    <recommendedName>
        <fullName evidence="8">ShlB/FhaC/HecB family hemolysin secretion/activation protein</fullName>
    </recommendedName>
</protein>
<dbReference type="InterPro" id="IPR051544">
    <property type="entry name" value="TPS_OM_transporter"/>
</dbReference>
<name>A0A917T362_9RHOB</name>
<dbReference type="Pfam" id="PF03865">
    <property type="entry name" value="ShlB"/>
    <property type="match status" value="1"/>
</dbReference>
<keyword evidence="1" id="KW-1134">Transmembrane beta strand</keyword>
<evidence type="ECO:0000259" key="4">
    <source>
        <dbReference type="Pfam" id="PF03865"/>
    </source>
</evidence>
<dbReference type="AlphaFoldDB" id="A0A917T362"/>
<dbReference type="InterPro" id="IPR005565">
    <property type="entry name" value="Hemolysn_activator_HlyB_C"/>
</dbReference>
<sequence length="595" mass="63187">MVCRGSAGRQIDFGKGNFHVRVTGPGRRKPTAARLRSAALLAIATLLAAPVQAQTASQITPREFTPELQRLRGSVVFTGQPGTQPPPGSEAIGITLSGVDLQNPLPQMAGANRAYVGRLTRGRIPVSELFEATAALEAAYADAGYVLARVVLPQQSLRDGGRLRVVVVNGFVETVDTSNVDPNIRRRIDQLTASLVNRPGLTREELERQLLLAGDIPGTALRSAIAAGEAQGATVIGVDPEYRLITGFVGFGNPSSTELGEFNLNTGIEINSPFKLGETLYARLSGAPEKLFSEDPRSRVFALGAAVPVGISGASVNVEATFSDTMPDDAAAPTRSDFDRQSFRFFYPWKRGRILNVTGQAMLDLQQEEQALIGGGTIFRDQLTILRAGANMSLLLPDRSFTQAALVLSRGIDAFGARTAAEAAGGPPLSRAGADATFTKLVGSASHQRDLSERIALSVTGRFQTSFGRPLVNSEQFGLVGGSELSSFDNGALRGDSGAVVRAELSTRFDSTISELPVSFSPYVFAGYGVAKLENPTALEQSITKAASYGIGLDVASSMNSSFRSGSMRIEYGIGTRDDATPDEKRFSISGTFRF</sequence>
<accession>A0A917T362</accession>
<keyword evidence="3" id="KW-0998">Cell outer membrane</keyword>
<dbReference type="Proteomes" id="UP000649829">
    <property type="component" value="Unassembled WGS sequence"/>
</dbReference>
<dbReference type="GO" id="GO:0098046">
    <property type="term" value="C:type V protein secretion system complex"/>
    <property type="evidence" value="ECO:0007669"/>
    <property type="project" value="TreeGrafter"/>
</dbReference>
<evidence type="ECO:0000313" key="6">
    <source>
        <dbReference type="EMBL" id="GGM08305.1"/>
    </source>
</evidence>
<evidence type="ECO:0000313" key="7">
    <source>
        <dbReference type="Proteomes" id="UP000649829"/>
    </source>
</evidence>
<evidence type="ECO:0000259" key="5">
    <source>
        <dbReference type="Pfam" id="PF08479"/>
    </source>
</evidence>
<dbReference type="Gene3D" id="2.40.160.50">
    <property type="entry name" value="membrane protein fhac: a member of the omp85/tpsb transporter family"/>
    <property type="match status" value="1"/>
</dbReference>
<reference evidence="6" key="2">
    <citation type="submission" date="2020-09" db="EMBL/GenBank/DDBJ databases">
        <authorList>
            <person name="Sun Q."/>
            <person name="Zhou Y."/>
        </authorList>
    </citation>
    <scope>NUCLEOTIDE SEQUENCE</scope>
    <source>
        <strain evidence="6">CGMCC 1.6293</strain>
    </source>
</reference>
<keyword evidence="1" id="KW-0472">Membrane</keyword>
<dbReference type="GO" id="GO:0008320">
    <property type="term" value="F:protein transmembrane transporter activity"/>
    <property type="evidence" value="ECO:0007669"/>
    <property type="project" value="TreeGrafter"/>
</dbReference>
<dbReference type="PANTHER" id="PTHR34597:SF3">
    <property type="entry name" value="OUTER MEMBRANE TRANSPORTER CDIB"/>
    <property type="match status" value="1"/>
</dbReference>
<dbReference type="Gene3D" id="3.10.20.310">
    <property type="entry name" value="membrane protein fhac"/>
    <property type="match status" value="1"/>
</dbReference>
<dbReference type="PANTHER" id="PTHR34597">
    <property type="entry name" value="SLR1661 PROTEIN"/>
    <property type="match status" value="1"/>
</dbReference>
<evidence type="ECO:0000256" key="3">
    <source>
        <dbReference type="ARBA" id="ARBA00023237"/>
    </source>
</evidence>
<evidence type="ECO:0000256" key="2">
    <source>
        <dbReference type="ARBA" id="ARBA00022692"/>
    </source>
</evidence>
<organism evidence="6 7">
    <name type="scientific">Pseudooceanicola nanhaiensis</name>
    <dbReference type="NCBI Taxonomy" id="375761"/>
    <lineage>
        <taxon>Bacteria</taxon>
        <taxon>Pseudomonadati</taxon>
        <taxon>Pseudomonadota</taxon>
        <taxon>Alphaproteobacteria</taxon>
        <taxon>Rhodobacterales</taxon>
        <taxon>Paracoccaceae</taxon>
        <taxon>Pseudooceanicola</taxon>
    </lineage>
</organism>
<feature type="domain" description="Polypeptide-transport-associated ShlB-type" evidence="5">
    <location>
        <begin position="123"/>
        <end position="170"/>
    </location>
</feature>
<keyword evidence="2" id="KW-0812">Transmembrane</keyword>
<dbReference type="EMBL" id="BMLF01000002">
    <property type="protein sequence ID" value="GGM08305.1"/>
    <property type="molecule type" value="Genomic_DNA"/>
</dbReference>
<dbReference type="Pfam" id="PF08479">
    <property type="entry name" value="POTRA_2"/>
    <property type="match status" value="1"/>
</dbReference>
<dbReference type="GO" id="GO:0046819">
    <property type="term" value="P:protein secretion by the type V secretion system"/>
    <property type="evidence" value="ECO:0007669"/>
    <property type="project" value="TreeGrafter"/>
</dbReference>
<reference evidence="6" key="1">
    <citation type="journal article" date="2014" name="Int. J. Syst. Evol. Microbiol.">
        <title>Complete genome sequence of Corynebacterium casei LMG S-19264T (=DSM 44701T), isolated from a smear-ripened cheese.</title>
        <authorList>
            <consortium name="US DOE Joint Genome Institute (JGI-PGF)"/>
            <person name="Walter F."/>
            <person name="Albersmeier A."/>
            <person name="Kalinowski J."/>
            <person name="Ruckert C."/>
        </authorList>
    </citation>
    <scope>NUCLEOTIDE SEQUENCE</scope>
    <source>
        <strain evidence="6">CGMCC 1.6293</strain>
    </source>
</reference>